<sequence>MNDECLLRFPFSPLQASLAAKFGSGVISTSVPGGPSLMRLDTTGNVHTVSASWNLRPSDYDMFMGYVRNWERSGGDPFLISLRLEGSESQEYRATFIPGSFSRPTRSAGVFTVEAQLEVLPNFVSPCNDEWAARALMEAVFGDDACEAIDILDKVVNEDLVYVRE</sequence>
<dbReference type="Proteomes" id="UP000608923">
    <property type="component" value="Unassembled WGS sequence"/>
</dbReference>
<evidence type="ECO:0000313" key="1">
    <source>
        <dbReference type="EMBL" id="GHC58372.1"/>
    </source>
</evidence>
<gene>
    <name evidence="1" type="ORF">GCM10010096_34310</name>
</gene>
<accession>A0A8H9IS16</accession>
<protein>
    <submittedName>
        <fullName evidence="1">Uncharacterized protein</fullName>
    </submittedName>
</protein>
<keyword evidence="2" id="KW-1185">Reference proteome</keyword>
<comment type="caution">
    <text evidence="1">The sequence shown here is derived from an EMBL/GenBank/DDBJ whole genome shotgun (WGS) entry which is preliminary data.</text>
</comment>
<dbReference type="AlphaFoldDB" id="A0A8H9IS16"/>
<name>A0A8H9IS16_9BURK</name>
<dbReference type="EMBL" id="BMZN01000006">
    <property type="protein sequence ID" value="GHC58372.1"/>
    <property type="molecule type" value="Genomic_DNA"/>
</dbReference>
<organism evidence="1 2">
    <name type="scientific">Alcaligenes pakistanensis</name>
    <dbReference type="NCBI Taxonomy" id="1482717"/>
    <lineage>
        <taxon>Bacteria</taxon>
        <taxon>Pseudomonadati</taxon>
        <taxon>Pseudomonadota</taxon>
        <taxon>Betaproteobacteria</taxon>
        <taxon>Burkholderiales</taxon>
        <taxon>Alcaligenaceae</taxon>
        <taxon>Alcaligenes</taxon>
    </lineage>
</organism>
<reference evidence="2" key="1">
    <citation type="journal article" date="2019" name="Int. J. Syst. Evol. Microbiol.">
        <title>The Global Catalogue of Microorganisms (GCM) 10K type strain sequencing project: providing services to taxonomists for standard genome sequencing and annotation.</title>
        <authorList>
            <consortium name="The Broad Institute Genomics Platform"/>
            <consortium name="The Broad Institute Genome Sequencing Center for Infectious Disease"/>
            <person name="Wu L."/>
            <person name="Ma J."/>
        </authorList>
    </citation>
    <scope>NUCLEOTIDE SEQUENCE [LARGE SCALE GENOMIC DNA]</scope>
    <source>
        <strain evidence="2">KCTC 42083</strain>
    </source>
</reference>
<evidence type="ECO:0000313" key="2">
    <source>
        <dbReference type="Proteomes" id="UP000608923"/>
    </source>
</evidence>
<proteinExistence type="predicted"/>